<name>A0AA37RUI9_9GAMM</name>
<dbReference type="PANTHER" id="PTHR22946">
    <property type="entry name" value="DIENELACTONE HYDROLASE DOMAIN-CONTAINING PROTEIN-RELATED"/>
    <property type="match status" value="1"/>
</dbReference>
<reference evidence="3" key="2">
    <citation type="submission" date="2023-01" db="EMBL/GenBank/DDBJ databases">
        <title>Draft genome sequence of Paraferrimonas sedimenticola strain NBRC 101628.</title>
        <authorList>
            <person name="Sun Q."/>
            <person name="Mori K."/>
        </authorList>
    </citation>
    <scope>NUCLEOTIDE SEQUENCE</scope>
    <source>
        <strain evidence="3">NBRC 101628</strain>
    </source>
</reference>
<dbReference type="GO" id="GO:0052689">
    <property type="term" value="F:carboxylic ester hydrolase activity"/>
    <property type="evidence" value="ECO:0007669"/>
    <property type="project" value="UniProtKB-ARBA"/>
</dbReference>
<reference evidence="3" key="1">
    <citation type="journal article" date="2014" name="Int. J. Syst. Evol. Microbiol.">
        <title>Complete genome sequence of Corynebacterium casei LMG S-19264T (=DSM 44701T), isolated from a smear-ripened cheese.</title>
        <authorList>
            <consortium name="US DOE Joint Genome Institute (JGI-PGF)"/>
            <person name="Walter F."/>
            <person name="Albersmeier A."/>
            <person name="Kalinowski J."/>
            <person name="Ruckert C."/>
        </authorList>
    </citation>
    <scope>NUCLEOTIDE SEQUENCE</scope>
    <source>
        <strain evidence="3">NBRC 101628</strain>
    </source>
</reference>
<gene>
    <name evidence="3" type="ORF">GCM10007895_04200</name>
</gene>
<sequence>MSWLARIGKVLVVLFAAVGVYQLWPKPAEVVNVYYPSDFSTAPDGVVGFQSWNPKSGKDVMDGGANSVQQTSGGLLVLPPQASKDNPVPAVVILHGSGGDWTGRSVYLANRLAKHGIAGFAVDTFVARDLRSSDPYLERVKKASVYTQMVDGLKALEALQQHPMIQGDKVAVTGFSLGAAASLYSMFEPVAEGVLGKEGPRFSAYASFYAGCSFDFEDFRVEGSPVLIMMGEADESMSIPKCEAFREKLEAHGVDTDLKVYAGAGHGWEQPYPQAFVEGAVVTKDCQMLWTKEGDNIEQTTGQNVDTVWGAIRAFSQCSHDDGYTNGLNVAAKEQSWQDFYQFLQDSWGIAPQTANQSF</sequence>
<dbReference type="PANTHER" id="PTHR22946:SF9">
    <property type="entry name" value="POLYKETIDE TRANSFERASE AF380"/>
    <property type="match status" value="1"/>
</dbReference>
<dbReference type="Pfam" id="PF01738">
    <property type="entry name" value="DLH"/>
    <property type="match status" value="1"/>
</dbReference>
<evidence type="ECO:0000259" key="2">
    <source>
        <dbReference type="Pfam" id="PF01738"/>
    </source>
</evidence>
<dbReference type="Gene3D" id="3.40.50.1820">
    <property type="entry name" value="alpha/beta hydrolase"/>
    <property type="match status" value="1"/>
</dbReference>
<dbReference type="InterPro" id="IPR002925">
    <property type="entry name" value="Dienelactn_hydro"/>
</dbReference>
<dbReference type="Proteomes" id="UP001161422">
    <property type="component" value="Unassembled WGS sequence"/>
</dbReference>
<dbReference type="RefSeq" id="WP_095505861.1">
    <property type="nucleotide sequence ID" value="NZ_BSNC01000001.1"/>
</dbReference>
<organism evidence="3 4">
    <name type="scientific">Paraferrimonas sedimenticola</name>
    <dbReference type="NCBI Taxonomy" id="375674"/>
    <lineage>
        <taxon>Bacteria</taxon>
        <taxon>Pseudomonadati</taxon>
        <taxon>Pseudomonadota</taxon>
        <taxon>Gammaproteobacteria</taxon>
        <taxon>Alteromonadales</taxon>
        <taxon>Ferrimonadaceae</taxon>
        <taxon>Paraferrimonas</taxon>
    </lineage>
</organism>
<accession>A0AA37RUI9</accession>
<dbReference type="InterPro" id="IPR029058">
    <property type="entry name" value="AB_hydrolase_fold"/>
</dbReference>
<dbReference type="AlphaFoldDB" id="A0AA37RUI9"/>
<dbReference type="InterPro" id="IPR050261">
    <property type="entry name" value="FrsA_esterase"/>
</dbReference>
<evidence type="ECO:0000313" key="4">
    <source>
        <dbReference type="Proteomes" id="UP001161422"/>
    </source>
</evidence>
<evidence type="ECO:0000256" key="1">
    <source>
        <dbReference type="ARBA" id="ARBA00022801"/>
    </source>
</evidence>
<dbReference type="SUPFAM" id="SSF53474">
    <property type="entry name" value="alpha/beta-Hydrolases"/>
    <property type="match status" value="1"/>
</dbReference>
<evidence type="ECO:0000313" key="3">
    <source>
        <dbReference type="EMBL" id="GLP95114.1"/>
    </source>
</evidence>
<comment type="caution">
    <text evidence="3">The sequence shown here is derived from an EMBL/GenBank/DDBJ whole genome shotgun (WGS) entry which is preliminary data.</text>
</comment>
<keyword evidence="1" id="KW-0378">Hydrolase</keyword>
<proteinExistence type="predicted"/>
<protein>
    <recommendedName>
        <fullName evidence="2">Dienelactone hydrolase domain-containing protein</fullName>
    </recommendedName>
</protein>
<feature type="domain" description="Dienelactone hydrolase" evidence="2">
    <location>
        <begin position="82"/>
        <end position="285"/>
    </location>
</feature>
<keyword evidence="4" id="KW-1185">Reference proteome</keyword>
<dbReference type="EMBL" id="BSNC01000001">
    <property type="protein sequence ID" value="GLP95114.1"/>
    <property type="molecule type" value="Genomic_DNA"/>
</dbReference>